<comment type="caution">
    <text evidence="1">The sequence shown here is derived from an EMBL/GenBank/DDBJ whole genome shotgun (WGS) entry which is preliminary data.</text>
</comment>
<evidence type="ECO:0000313" key="2">
    <source>
        <dbReference type="Proteomes" id="UP000627205"/>
    </source>
</evidence>
<reference evidence="1" key="1">
    <citation type="journal article" date="2014" name="Int. J. Syst. Evol. Microbiol.">
        <title>Complete genome sequence of Corynebacterium casei LMG S-19264T (=DSM 44701T), isolated from a smear-ripened cheese.</title>
        <authorList>
            <consortium name="US DOE Joint Genome Institute (JGI-PGF)"/>
            <person name="Walter F."/>
            <person name="Albersmeier A."/>
            <person name="Kalinowski J."/>
            <person name="Ruckert C."/>
        </authorList>
    </citation>
    <scope>NUCLEOTIDE SEQUENCE</scope>
    <source>
        <strain evidence="1">CCM 7664</strain>
    </source>
</reference>
<dbReference type="GO" id="GO:0016787">
    <property type="term" value="F:hydrolase activity"/>
    <property type="evidence" value="ECO:0007669"/>
    <property type="project" value="InterPro"/>
</dbReference>
<dbReference type="EMBL" id="BMDP01000001">
    <property type="protein sequence ID" value="GGI53511.1"/>
    <property type="molecule type" value="Genomic_DNA"/>
</dbReference>
<evidence type="ECO:0000313" key="1">
    <source>
        <dbReference type="EMBL" id="GGI53511.1"/>
    </source>
</evidence>
<reference evidence="1" key="2">
    <citation type="submission" date="2020-09" db="EMBL/GenBank/DDBJ databases">
        <authorList>
            <person name="Sun Q."/>
            <person name="Sedlacek I."/>
        </authorList>
    </citation>
    <scope>NUCLEOTIDE SEQUENCE</scope>
    <source>
        <strain evidence="1">CCM 7664</strain>
    </source>
</reference>
<dbReference type="Proteomes" id="UP000627205">
    <property type="component" value="Unassembled WGS sequence"/>
</dbReference>
<dbReference type="Gene3D" id="3.40.50.1820">
    <property type="entry name" value="alpha/beta hydrolase"/>
    <property type="match status" value="1"/>
</dbReference>
<accession>A0A8J3AXV6</accession>
<sequence length="187" mass="20906">MLPDLSDYRVLIVPGLNDSGPGHWQTRWQVHYPAFERVEQDRWDRADLIGWSQRLTEKLQQSTRPVIIVAHSFGCLASVHATRRFPHVVAALLVAPADPEKFGVAHLLRDARMRCPTIMMGSENDPWMVAHRAAYWADCWGCGFVNVGALGHINAESALGDWEQGLQQLGRLRAVADVCLPSLRASC</sequence>
<name>A0A8J3AXV6_9BURK</name>
<dbReference type="InterPro" id="IPR010662">
    <property type="entry name" value="RBBP9/YdeN"/>
</dbReference>
<dbReference type="Pfam" id="PF06821">
    <property type="entry name" value="Ser_hydrolase"/>
    <property type="match status" value="1"/>
</dbReference>
<gene>
    <name evidence="1" type="ORF">GCM10011430_06850</name>
</gene>
<organism evidence="1 2">
    <name type="scientific">Oxalicibacterium solurbis</name>
    <dbReference type="NCBI Taxonomy" id="69280"/>
    <lineage>
        <taxon>Bacteria</taxon>
        <taxon>Pseudomonadati</taxon>
        <taxon>Pseudomonadota</taxon>
        <taxon>Betaproteobacteria</taxon>
        <taxon>Burkholderiales</taxon>
        <taxon>Oxalobacteraceae</taxon>
        <taxon>Oxalicibacterium</taxon>
    </lineage>
</organism>
<protein>
    <recommendedName>
        <fullName evidence="3">Alpha/beta hydrolase</fullName>
    </recommendedName>
</protein>
<dbReference type="InterPro" id="IPR029058">
    <property type="entry name" value="AB_hydrolase_fold"/>
</dbReference>
<keyword evidence="2" id="KW-1185">Reference proteome</keyword>
<evidence type="ECO:0008006" key="3">
    <source>
        <dbReference type="Google" id="ProtNLM"/>
    </source>
</evidence>
<dbReference type="AlphaFoldDB" id="A0A8J3AXV6"/>
<proteinExistence type="predicted"/>
<dbReference type="SUPFAM" id="SSF53474">
    <property type="entry name" value="alpha/beta-Hydrolases"/>
    <property type="match status" value="1"/>
</dbReference>